<protein>
    <submittedName>
        <fullName evidence="5">Helix-turn-helix domain-containing protein</fullName>
    </submittedName>
</protein>
<dbReference type="InterPro" id="IPR018060">
    <property type="entry name" value="HTH_AraC"/>
</dbReference>
<reference evidence="5 6" key="1">
    <citation type="submission" date="2021-08" db="EMBL/GenBank/DDBJ databases">
        <title>The genome sequence of Chitinophaga sp. B61.</title>
        <authorList>
            <person name="Zhang X."/>
        </authorList>
    </citation>
    <scope>NUCLEOTIDE SEQUENCE [LARGE SCALE GENOMIC DNA]</scope>
    <source>
        <strain evidence="5 6">B61</strain>
    </source>
</reference>
<dbReference type="Gene3D" id="1.10.10.60">
    <property type="entry name" value="Homeodomain-like"/>
    <property type="match status" value="1"/>
</dbReference>
<dbReference type="SUPFAM" id="SSF46689">
    <property type="entry name" value="Homeodomain-like"/>
    <property type="match status" value="1"/>
</dbReference>
<dbReference type="SMART" id="SM00342">
    <property type="entry name" value="HTH_ARAC"/>
    <property type="match status" value="1"/>
</dbReference>
<keyword evidence="2" id="KW-0238">DNA-binding</keyword>
<dbReference type="EMBL" id="JAICCF010000001">
    <property type="protein sequence ID" value="MBW8683131.1"/>
    <property type="molecule type" value="Genomic_DNA"/>
</dbReference>
<dbReference type="PANTHER" id="PTHR43280">
    <property type="entry name" value="ARAC-FAMILY TRANSCRIPTIONAL REGULATOR"/>
    <property type="match status" value="1"/>
</dbReference>
<evidence type="ECO:0000313" key="6">
    <source>
        <dbReference type="Proteomes" id="UP000812961"/>
    </source>
</evidence>
<dbReference type="Pfam" id="PF12833">
    <property type="entry name" value="HTH_18"/>
    <property type="match status" value="1"/>
</dbReference>
<comment type="caution">
    <text evidence="5">The sequence shown here is derived from an EMBL/GenBank/DDBJ whole genome shotgun (WGS) entry which is preliminary data.</text>
</comment>
<name>A0ABS7G6V8_9BACT</name>
<organism evidence="5 6">
    <name type="scientific">Chitinophaga rhizophila</name>
    <dbReference type="NCBI Taxonomy" id="2866212"/>
    <lineage>
        <taxon>Bacteria</taxon>
        <taxon>Pseudomonadati</taxon>
        <taxon>Bacteroidota</taxon>
        <taxon>Chitinophagia</taxon>
        <taxon>Chitinophagales</taxon>
        <taxon>Chitinophagaceae</taxon>
        <taxon>Chitinophaga</taxon>
    </lineage>
</organism>
<keyword evidence="6" id="KW-1185">Reference proteome</keyword>
<dbReference type="InterPro" id="IPR020449">
    <property type="entry name" value="Tscrpt_reg_AraC-type_HTH"/>
</dbReference>
<evidence type="ECO:0000256" key="1">
    <source>
        <dbReference type="ARBA" id="ARBA00023015"/>
    </source>
</evidence>
<evidence type="ECO:0000259" key="4">
    <source>
        <dbReference type="PROSITE" id="PS01124"/>
    </source>
</evidence>
<evidence type="ECO:0000313" key="5">
    <source>
        <dbReference type="EMBL" id="MBW8683131.1"/>
    </source>
</evidence>
<evidence type="ECO:0000256" key="2">
    <source>
        <dbReference type="ARBA" id="ARBA00023125"/>
    </source>
</evidence>
<accession>A0ABS7G6V8</accession>
<keyword evidence="3" id="KW-0804">Transcription</keyword>
<gene>
    <name evidence="5" type="ORF">K1Y79_02190</name>
</gene>
<dbReference type="InterPro" id="IPR009057">
    <property type="entry name" value="Homeodomain-like_sf"/>
</dbReference>
<dbReference type="PRINTS" id="PR00032">
    <property type="entry name" value="HTHARAC"/>
</dbReference>
<feature type="domain" description="HTH araC/xylS-type" evidence="4">
    <location>
        <begin position="178"/>
        <end position="288"/>
    </location>
</feature>
<evidence type="ECO:0000256" key="3">
    <source>
        <dbReference type="ARBA" id="ARBA00023163"/>
    </source>
</evidence>
<dbReference type="Proteomes" id="UP000812961">
    <property type="component" value="Unassembled WGS sequence"/>
</dbReference>
<dbReference type="RefSeq" id="WP_220248364.1">
    <property type="nucleotide sequence ID" value="NZ_JAICCF010000001.1"/>
</dbReference>
<sequence>MTFQETTDIPGLDLTDLRLNGFKVYALPASTEVPPVKAGRRDFYKMGLVNGDMTIHYGGQLLDIKGPVLIFINPRGPHSFVRRLNRTSGYSCIFTETFISGRELQYSPLFRVGDNPVIPLNTEQSDFMTGLFEKILAVYNGDYLHKGELIKSCITLIIHEAIRIQPAQHVVPVRNGIHRIVHLFIDLLERQFPIERSSEPLGLRTAQDYAGQLSIHVNYLNRAVKEVTGKPTSAHIAARIIAEAKALLQHSDWSVAEIAYALGFEYPAYFNNYFKRLTGITPNVFRKV</sequence>
<dbReference type="PANTHER" id="PTHR43280:SF32">
    <property type="entry name" value="TRANSCRIPTIONAL REGULATORY PROTEIN"/>
    <property type="match status" value="1"/>
</dbReference>
<dbReference type="PROSITE" id="PS01124">
    <property type="entry name" value="HTH_ARAC_FAMILY_2"/>
    <property type="match status" value="1"/>
</dbReference>
<proteinExistence type="predicted"/>
<keyword evidence="1" id="KW-0805">Transcription regulation</keyword>